<reference evidence="4" key="1">
    <citation type="submission" date="2021-01" db="EMBL/GenBank/DDBJ databases">
        <title>Whole genome shotgun sequence of Actinoplanes ferrugineus NBRC 15555.</title>
        <authorList>
            <person name="Komaki H."/>
            <person name="Tamura T."/>
        </authorList>
    </citation>
    <scope>NUCLEOTIDE SEQUENCE</scope>
    <source>
        <strain evidence="4">NBRC 15555</strain>
    </source>
</reference>
<evidence type="ECO:0000256" key="2">
    <source>
        <dbReference type="SAM" id="MobiDB-lite"/>
    </source>
</evidence>
<accession>A0A919IUR9</accession>
<dbReference type="Gene3D" id="3.30.565.10">
    <property type="entry name" value="Histidine kinase-like ATPase, C-terminal domain"/>
    <property type="match status" value="1"/>
</dbReference>
<name>A0A919IUR9_9ACTN</name>
<dbReference type="InterPro" id="IPR036890">
    <property type="entry name" value="HATPase_C_sf"/>
</dbReference>
<dbReference type="PANTHER" id="PTHR35526:SF3">
    <property type="entry name" value="ANTI-SIGMA-F FACTOR RSBW"/>
    <property type="match status" value="1"/>
</dbReference>
<feature type="region of interest" description="Disordered" evidence="2">
    <location>
        <begin position="191"/>
        <end position="215"/>
    </location>
</feature>
<protein>
    <recommendedName>
        <fullName evidence="3">Histidine kinase/HSP90-like ATPase domain-containing protein</fullName>
    </recommendedName>
</protein>
<dbReference type="PANTHER" id="PTHR35526">
    <property type="entry name" value="ANTI-SIGMA-F FACTOR RSBW-RELATED"/>
    <property type="match status" value="1"/>
</dbReference>
<dbReference type="AlphaFoldDB" id="A0A919IUR9"/>
<gene>
    <name evidence="4" type="ORF">Afe05nite_04040</name>
</gene>
<evidence type="ECO:0000313" key="4">
    <source>
        <dbReference type="EMBL" id="GIE08564.1"/>
    </source>
</evidence>
<evidence type="ECO:0000256" key="1">
    <source>
        <dbReference type="ARBA" id="ARBA00022527"/>
    </source>
</evidence>
<comment type="caution">
    <text evidence="4">The sequence shown here is derived from an EMBL/GenBank/DDBJ whole genome shotgun (WGS) entry which is preliminary data.</text>
</comment>
<evidence type="ECO:0000259" key="3">
    <source>
        <dbReference type="Pfam" id="PF13581"/>
    </source>
</evidence>
<keyword evidence="1" id="KW-0723">Serine/threonine-protein kinase</keyword>
<dbReference type="InterPro" id="IPR050267">
    <property type="entry name" value="Anti-sigma-factor_SerPK"/>
</dbReference>
<dbReference type="InterPro" id="IPR003594">
    <property type="entry name" value="HATPase_dom"/>
</dbReference>
<dbReference type="CDD" id="cd16936">
    <property type="entry name" value="HATPase_RsbW-like"/>
    <property type="match status" value="1"/>
</dbReference>
<dbReference type="GO" id="GO:0004674">
    <property type="term" value="F:protein serine/threonine kinase activity"/>
    <property type="evidence" value="ECO:0007669"/>
    <property type="project" value="UniProtKB-KW"/>
</dbReference>
<evidence type="ECO:0000313" key="5">
    <source>
        <dbReference type="Proteomes" id="UP000598174"/>
    </source>
</evidence>
<dbReference type="EMBL" id="BOMM01000001">
    <property type="protein sequence ID" value="GIE08564.1"/>
    <property type="molecule type" value="Genomic_DNA"/>
</dbReference>
<proteinExistence type="predicted"/>
<feature type="domain" description="Histidine kinase/HSP90-like ATPase" evidence="3">
    <location>
        <begin position="127"/>
        <end position="240"/>
    </location>
</feature>
<dbReference type="SUPFAM" id="SSF55874">
    <property type="entry name" value="ATPase domain of HSP90 chaperone/DNA topoisomerase II/histidine kinase"/>
    <property type="match status" value="1"/>
</dbReference>
<keyword evidence="5" id="KW-1185">Reference proteome</keyword>
<keyword evidence="1" id="KW-0418">Kinase</keyword>
<dbReference type="Pfam" id="PF13581">
    <property type="entry name" value="HATPase_c_2"/>
    <property type="match status" value="1"/>
</dbReference>
<sequence length="254" mass="27226">MEGDLDAAVALLSVRGAWDRTLRERATTTLNECLAGHPEAMILDLSGLDDARCESATTWLAARSSAAALRPSVQLALCIPADLPLADRMQRSAGQGHLPVYAKVRQARVAIASRLPSNERTTLVLASEPDSPSLARDLVTRACLTWGLQDLLHPARLVMSELVTNAIEHSGTSMRVTVSRRAAGIHLTVSDGSPVLPQMRKPARPRPGHPLDDRGRGLRVVTVTADAWGALPARTGKVVWATLQPAAKRVTGLR</sequence>
<keyword evidence="1" id="KW-0808">Transferase</keyword>
<dbReference type="Proteomes" id="UP000598174">
    <property type="component" value="Unassembled WGS sequence"/>
</dbReference>
<organism evidence="4 5">
    <name type="scientific">Paractinoplanes ferrugineus</name>
    <dbReference type="NCBI Taxonomy" id="113564"/>
    <lineage>
        <taxon>Bacteria</taxon>
        <taxon>Bacillati</taxon>
        <taxon>Actinomycetota</taxon>
        <taxon>Actinomycetes</taxon>
        <taxon>Micromonosporales</taxon>
        <taxon>Micromonosporaceae</taxon>
        <taxon>Paractinoplanes</taxon>
    </lineage>
</organism>